<evidence type="ECO:0000256" key="2">
    <source>
        <dbReference type="ARBA" id="ARBA00010121"/>
    </source>
</evidence>
<name>A0A8S4DVT1_PLUXY</name>
<dbReference type="PROSITE" id="PS01132">
    <property type="entry name" value="ACTINS_ACT_LIKE"/>
    <property type="match status" value="1"/>
</dbReference>
<comment type="similarity">
    <text evidence="2">Belongs to the actin family. ARP2 subfamily.</text>
</comment>
<evidence type="ECO:0000313" key="10">
    <source>
        <dbReference type="Proteomes" id="UP000653454"/>
    </source>
</evidence>
<evidence type="ECO:0000256" key="5">
    <source>
        <dbReference type="ARBA" id="ARBA00022840"/>
    </source>
</evidence>
<evidence type="ECO:0000256" key="3">
    <source>
        <dbReference type="ARBA" id="ARBA00022490"/>
    </source>
</evidence>
<protein>
    <submittedName>
        <fullName evidence="9">(diamondback moth) hypothetical protein</fullName>
    </submittedName>
</protein>
<proteinExistence type="inferred from homology"/>
<evidence type="ECO:0000256" key="1">
    <source>
        <dbReference type="ARBA" id="ARBA00004245"/>
    </source>
</evidence>
<dbReference type="SUPFAM" id="SSF53067">
    <property type="entry name" value="Actin-like ATPase domain"/>
    <property type="match status" value="3"/>
</dbReference>
<dbReference type="EMBL" id="CAJHNJ030000008">
    <property type="protein sequence ID" value="CAG9103945.1"/>
    <property type="molecule type" value="Genomic_DNA"/>
</dbReference>
<comment type="caution">
    <text evidence="9">The sequence shown here is derived from an EMBL/GenBank/DDBJ whole genome shotgun (WGS) entry which is preliminary data.</text>
</comment>
<dbReference type="PRINTS" id="PR00190">
    <property type="entry name" value="ACTIN"/>
</dbReference>
<dbReference type="Proteomes" id="UP000653454">
    <property type="component" value="Unassembled WGS sequence"/>
</dbReference>
<dbReference type="PANTHER" id="PTHR11937">
    <property type="entry name" value="ACTIN"/>
    <property type="match status" value="1"/>
</dbReference>
<dbReference type="GO" id="GO:0005524">
    <property type="term" value="F:ATP binding"/>
    <property type="evidence" value="ECO:0007669"/>
    <property type="project" value="UniProtKB-KW"/>
</dbReference>
<evidence type="ECO:0000256" key="6">
    <source>
        <dbReference type="ARBA" id="ARBA00023097"/>
    </source>
</evidence>
<organism evidence="9 10">
    <name type="scientific">Plutella xylostella</name>
    <name type="common">Diamondback moth</name>
    <name type="synonym">Plutella maculipennis</name>
    <dbReference type="NCBI Taxonomy" id="51655"/>
    <lineage>
        <taxon>Eukaryota</taxon>
        <taxon>Metazoa</taxon>
        <taxon>Ecdysozoa</taxon>
        <taxon>Arthropoda</taxon>
        <taxon>Hexapoda</taxon>
        <taxon>Insecta</taxon>
        <taxon>Pterygota</taxon>
        <taxon>Neoptera</taxon>
        <taxon>Endopterygota</taxon>
        <taxon>Lepidoptera</taxon>
        <taxon>Glossata</taxon>
        <taxon>Ditrysia</taxon>
        <taxon>Yponomeutoidea</taxon>
        <taxon>Plutellidae</taxon>
        <taxon>Plutella</taxon>
    </lineage>
</organism>
<gene>
    <name evidence="9" type="ORF">PLXY2_LOCUS3239</name>
</gene>
<sequence length="467" mass="52883">MDDQGRKVIVCDNGTGFVKCGYAGSNFPAHIFPSMVGRPIIRAENKIGDIDVKDLMVGDEASQLRSMLEVSYPMENGVVRNWEDMCHVWDYTFGPSKMDIDPKDTKILLTEPPMNPTKNREKMIEVMFEKYGFDSAYIAIQAVLTLYAQGLISGVVVDSGDGVTHICPVYEEFALPHLTRRLDIAGRDITRYLIKLLLLRGYAFNHSADFETVRMMKEKLCYIGYNIEQEQKLAWETTVLVEPYVLPDGRVIKVGGERFEAAEALFQPHLINVEGQGIAELVFNTIQSADIDMRHELYKHIVLSGGSTMYPGLPSRLEREIKQLYLERVLQNDTHKLGVSAASCVALPPWYLAGGNCLVYTVRATVQYRYDKHIVLSGGSTMYPGLPSRLEREIKQLYLERVLQNDTHKLGKFKIRIEDPPRRKDMVFIGGAVLAEVCKNRDNFWLSRAEYQEQGLGCLRKLGPRAS</sequence>
<dbReference type="InterPro" id="IPR020902">
    <property type="entry name" value="Actin/actin-like_CS"/>
</dbReference>
<dbReference type="InterPro" id="IPR004000">
    <property type="entry name" value="Actin"/>
</dbReference>
<reference evidence="9" key="1">
    <citation type="submission" date="2020-11" db="EMBL/GenBank/DDBJ databases">
        <authorList>
            <person name="Whiteford S."/>
        </authorList>
    </citation>
    <scope>NUCLEOTIDE SEQUENCE</scope>
</reference>
<dbReference type="GO" id="GO:0005856">
    <property type="term" value="C:cytoskeleton"/>
    <property type="evidence" value="ECO:0007669"/>
    <property type="project" value="UniProtKB-SubCell"/>
</dbReference>
<dbReference type="CDD" id="cd10220">
    <property type="entry name" value="ASKHA_NBD_Arp2"/>
    <property type="match status" value="1"/>
</dbReference>
<comment type="subcellular location">
    <subcellularLocation>
        <location evidence="1">Cytoplasm</location>
        <location evidence="1">Cytoskeleton</location>
    </subcellularLocation>
</comment>
<keyword evidence="10" id="KW-1185">Reference proteome</keyword>
<dbReference type="SMART" id="SM00268">
    <property type="entry name" value="ACTIN"/>
    <property type="match status" value="1"/>
</dbReference>
<keyword evidence="7" id="KW-0009">Actin-binding</keyword>
<keyword evidence="3" id="KW-0963">Cytoplasm</keyword>
<keyword evidence="4" id="KW-0547">Nucleotide-binding</keyword>
<dbReference type="InterPro" id="IPR043129">
    <property type="entry name" value="ATPase_NBD"/>
</dbReference>
<evidence type="ECO:0000256" key="7">
    <source>
        <dbReference type="ARBA" id="ARBA00023203"/>
    </source>
</evidence>
<accession>A0A8S4DVT1</accession>
<evidence type="ECO:0000313" key="9">
    <source>
        <dbReference type="EMBL" id="CAG9103945.1"/>
    </source>
</evidence>
<evidence type="ECO:0000256" key="4">
    <source>
        <dbReference type="ARBA" id="ARBA00022741"/>
    </source>
</evidence>
<dbReference type="Gene3D" id="3.30.420.40">
    <property type="match status" value="3"/>
</dbReference>
<keyword evidence="6" id="KW-0558">Oxidation</keyword>
<dbReference type="FunFam" id="3.30.420.40:FF:000538">
    <property type="entry name" value="Actin-related protein 2"/>
    <property type="match status" value="1"/>
</dbReference>
<dbReference type="Gene3D" id="3.90.640.10">
    <property type="entry name" value="Actin, Chain A, domain 4"/>
    <property type="match status" value="1"/>
</dbReference>
<dbReference type="Pfam" id="PF00022">
    <property type="entry name" value="Actin"/>
    <property type="match status" value="2"/>
</dbReference>
<dbReference type="AlphaFoldDB" id="A0A8S4DVT1"/>
<keyword evidence="5" id="KW-0067">ATP-binding</keyword>
<evidence type="ECO:0000256" key="8">
    <source>
        <dbReference type="ARBA" id="ARBA00023212"/>
    </source>
</evidence>
<dbReference type="FunFam" id="3.90.640.10:FF:000005">
    <property type="entry name" value="Actin-related protein 2"/>
    <property type="match status" value="1"/>
</dbReference>
<dbReference type="GO" id="GO:0003779">
    <property type="term" value="F:actin binding"/>
    <property type="evidence" value="ECO:0007669"/>
    <property type="project" value="UniProtKB-KW"/>
</dbReference>
<keyword evidence="8" id="KW-0206">Cytoskeleton</keyword>